<feature type="domain" description="Glutamate-ammonia ligase adenylyltransferase repeated" evidence="7">
    <location>
        <begin position="582"/>
        <end position="829"/>
    </location>
</feature>
<evidence type="ECO:0000259" key="8">
    <source>
        <dbReference type="Pfam" id="PF08335"/>
    </source>
</evidence>
<name>A0A5C6FIE1_9BACT</name>
<accession>A0A5C6FIE1</accession>
<dbReference type="Pfam" id="PF08335">
    <property type="entry name" value="GlnD_UR_UTase"/>
    <property type="match status" value="2"/>
</dbReference>
<dbReference type="GO" id="GO:0008882">
    <property type="term" value="F:[glutamate-ammonia-ligase] adenylyltransferase activity"/>
    <property type="evidence" value="ECO:0007669"/>
    <property type="project" value="UniProtKB-EC"/>
</dbReference>
<feature type="domain" description="Glutamate-ammonia ligase adenylyltransferase repeated" evidence="7">
    <location>
        <begin position="63"/>
        <end position="297"/>
    </location>
</feature>
<reference evidence="9 10" key="1">
    <citation type="submission" date="2019-02" db="EMBL/GenBank/DDBJ databases">
        <title>Deep-cultivation of Planctomycetes and their phenomic and genomic characterization uncovers novel biology.</title>
        <authorList>
            <person name="Wiegand S."/>
            <person name="Jogler M."/>
            <person name="Boedeker C."/>
            <person name="Pinto D."/>
            <person name="Vollmers J."/>
            <person name="Rivas-Marin E."/>
            <person name="Kohn T."/>
            <person name="Peeters S.H."/>
            <person name="Heuer A."/>
            <person name="Rast P."/>
            <person name="Oberbeckmann S."/>
            <person name="Bunk B."/>
            <person name="Jeske O."/>
            <person name="Meyerdierks A."/>
            <person name="Storesund J.E."/>
            <person name="Kallscheuer N."/>
            <person name="Luecker S."/>
            <person name="Lage O.M."/>
            <person name="Pohl T."/>
            <person name="Merkel B.J."/>
            <person name="Hornburger P."/>
            <person name="Mueller R.-W."/>
            <person name="Bruemmer F."/>
            <person name="Labrenz M."/>
            <person name="Spormann A.M."/>
            <person name="Op Den Camp H."/>
            <person name="Overmann J."/>
            <person name="Amann R."/>
            <person name="Jetten M.S.M."/>
            <person name="Mascher T."/>
            <person name="Medema M.H."/>
            <person name="Devos D.P."/>
            <person name="Kaster A.-K."/>
            <person name="Ovreas L."/>
            <person name="Rohde M."/>
            <person name="Galperin M.Y."/>
            <person name="Jogler C."/>
        </authorList>
    </citation>
    <scope>NUCLEOTIDE SEQUENCE [LARGE SCALE GENOMIC DNA]</scope>
    <source>
        <strain evidence="9 10">Poly51</strain>
    </source>
</reference>
<dbReference type="RefSeq" id="WP_146454485.1">
    <property type="nucleotide sequence ID" value="NZ_SJPW01000001.1"/>
</dbReference>
<gene>
    <name evidence="9" type="primary">glnE</name>
    <name evidence="9" type="ORF">Poly51_08530</name>
</gene>
<dbReference type="Gene3D" id="1.20.120.330">
    <property type="entry name" value="Nucleotidyltransferases domain 2"/>
    <property type="match status" value="2"/>
</dbReference>
<dbReference type="InterPro" id="IPR043519">
    <property type="entry name" value="NT_sf"/>
</dbReference>
<keyword evidence="6" id="KW-0511">Multifunctional enzyme</keyword>
<dbReference type="EC" id="2.7.7.42" evidence="9"/>
<keyword evidence="2 9" id="KW-0548">Nucleotidyltransferase</keyword>
<keyword evidence="4" id="KW-0067">ATP-binding</keyword>
<organism evidence="9 10">
    <name type="scientific">Rubripirellula tenax</name>
    <dbReference type="NCBI Taxonomy" id="2528015"/>
    <lineage>
        <taxon>Bacteria</taxon>
        <taxon>Pseudomonadati</taxon>
        <taxon>Planctomycetota</taxon>
        <taxon>Planctomycetia</taxon>
        <taxon>Pirellulales</taxon>
        <taxon>Pirellulaceae</taxon>
        <taxon>Rubripirellula</taxon>
    </lineage>
</organism>
<keyword evidence="9" id="KW-0436">Ligase</keyword>
<evidence type="ECO:0000313" key="10">
    <source>
        <dbReference type="Proteomes" id="UP000318288"/>
    </source>
</evidence>
<sequence length="992" mass="110211">MDAENLQIALRECLTDSMGPLQDTENVLRLMSRFVRSSKDPDNLVQWFQREPLVAEVLGLFFSSNPALAERLIADPQTFDLISASHHHSHDPAPLLAELTRLLSTIDQPKRAALVIRKFYSRHIMRIAFGEFVRGDSPDMVGRQIAHLSDAILDAGLRFTLKRLADLRGMPERADGSIPEITVIGLGNLGGEEIGYASPMRVIFLYDAIDHKNVWHGKFYSAVVADTVKLLCGDAKRNEGVDIDLREGPRHEVGVHICGFREAARIYETSGRTWQRLTFIKARVVAGSRDLGKSFLARMEPWIYRQFISRVDRAEIRSMRHKISRRAETSTSTDTDARDVVHDAGGRADLELTIQFLQLFYGGHDRSIRKHNTLDAINSLHRAGHLDDDTRVRLADNYAKLCRLQHQLSIAFAPPITTIPADAGDRQRLAWQLGLRNRDAGHGDDVRFDEVLKATLIMNRQLMNELLVESLGEEAASPAETDLLLDPDPDPDMVEATLKRYKLKHPRSAMADLASLSTETVPFLSPLRCRHIFSSIAPKLLAEVAQTPNPDAALHSMVKVTDSLGAKATLWELLDASPPTMQLMVRLCAGAPYLTDILTDNPGMIDELVDSLVINRLPSADRLDAHSIELCKGAAEIDDILRTFKSGAHLMIGVRDMLGKETLEATHQAIGDCAEACLRRVIQYEQEIVADQYGDPVDAEGNASEMITLALGKLGGREPNYQSDLDAIFLYSVGGETQRRIGGRRSTTTNRRFFNQVARQVVSRINHPHPSGQLYELDSRLRPVDESGPIAITVDEFLDQFQTDAAPLWMRLALCKARAISGSRVLRREVDASVAAAIATTVWEPAMATEIRQMRLDLQETAQPENLKRGAGGTMDVEYVAQMLTLRHAKQTPAILRQGTTASLRALAEAGYLSGDDAEGLIGGYRTLRRIEASLRLMLAPARHAMPSEPELLSNLAFLMGQPDSNEVLRRCESARTGNRKIFDRVFDEASA</sequence>
<dbReference type="GO" id="GO:0005524">
    <property type="term" value="F:ATP binding"/>
    <property type="evidence" value="ECO:0007669"/>
    <property type="project" value="UniProtKB-KW"/>
</dbReference>
<dbReference type="GO" id="GO:0016874">
    <property type="term" value="F:ligase activity"/>
    <property type="evidence" value="ECO:0007669"/>
    <property type="project" value="UniProtKB-KW"/>
</dbReference>
<keyword evidence="5" id="KW-0460">Magnesium</keyword>
<feature type="domain" description="PII-uridylyltransferase/Glutamine-synthetase adenylyltransferase" evidence="8">
    <location>
        <begin position="319"/>
        <end position="460"/>
    </location>
</feature>
<proteinExistence type="predicted"/>
<protein>
    <submittedName>
        <fullName evidence="9">Glutamate-ammonia-ligase adenylyltransferase</fullName>
        <ecNumber evidence="9">2.7.7.42</ecNumber>
    </submittedName>
</protein>
<evidence type="ECO:0000256" key="1">
    <source>
        <dbReference type="ARBA" id="ARBA00022679"/>
    </source>
</evidence>
<dbReference type="CDD" id="cd05401">
    <property type="entry name" value="NT_GlnE_GlnD_like"/>
    <property type="match status" value="1"/>
</dbReference>
<dbReference type="EMBL" id="SJPW01000001">
    <property type="protein sequence ID" value="TWU60575.1"/>
    <property type="molecule type" value="Genomic_DNA"/>
</dbReference>
<dbReference type="AlphaFoldDB" id="A0A5C6FIE1"/>
<evidence type="ECO:0000313" key="9">
    <source>
        <dbReference type="EMBL" id="TWU60575.1"/>
    </source>
</evidence>
<dbReference type="InterPro" id="IPR005190">
    <property type="entry name" value="GlnE_rpt_dom"/>
</dbReference>
<dbReference type="GO" id="GO:0000820">
    <property type="term" value="P:regulation of glutamine family amino acid metabolic process"/>
    <property type="evidence" value="ECO:0007669"/>
    <property type="project" value="TreeGrafter"/>
</dbReference>
<evidence type="ECO:0000256" key="2">
    <source>
        <dbReference type="ARBA" id="ARBA00022695"/>
    </source>
</evidence>
<dbReference type="PANTHER" id="PTHR30621:SF0">
    <property type="entry name" value="BIFUNCTIONAL GLUTAMINE SYNTHETASE ADENYLYLTRANSFERASE_ADENYLYL-REMOVING ENZYME"/>
    <property type="match status" value="1"/>
</dbReference>
<evidence type="ECO:0000259" key="7">
    <source>
        <dbReference type="Pfam" id="PF03710"/>
    </source>
</evidence>
<dbReference type="InterPro" id="IPR023057">
    <property type="entry name" value="GlnE"/>
</dbReference>
<dbReference type="PANTHER" id="PTHR30621">
    <property type="entry name" value="GLUTAMINE SYNTHETASE ADENYLYLTRANSFERASE"/>
    <property type="match status" value="1"/>
</dbReference>
<dbReference type="InterPro" id="IPR013546">
    <property type="entry name" value="PII_UdlTrfase/GS_AdlTrfase"/>
</dbReference>
<keyword evidence="10" id="KW-1185">Reference proteome</keyword>
<evidence type="ECO:0000256" key="3">
    <source>
        <dbReference type="ARBA" id="ARBA00022741"/>
    </source>
</evidence>
<dbReference type="Gene3D" id="3.30.460.10">
    <property type="entry name" value="Beta Polymerase, domain 2"/>
    <property type="match status" value="2"/>
</dbReference>
<dbReference type="Pfam" id="PF03710">
    <property type="entry name" value="GlnE"/>
    <property type="match status" value="2"/>
</dbReference>
<dbReference type="Gene3D" id="1.20.120.1510">
    <property type="match status" value="1"/>
</dbReference>
<dbReference type="SUPFAM" id="SSF81593">
    <property type="entry name" value="Nucleotidyltransferase substrate binding subunit/domain"/>
    <property type="match status" value="2"/>
</dbReference>
<dbReference type="Proteomes" id="UP000318288">
    <property type="component" value="Unassembled WGS sequence"/>
</dbReference>
<dbReference type="GO" id="GO:0005829">
    <property type="term" value="C:cytosol"/>
    <property type="evidence" value="ECO:0007669"/>
    <property type="project" value="TreeGrafter"/>
</dbReference>
<evidence type="ECO:0000256" key="4">
    <source>
        <dbReference type="ARBA" id="ARBA00022840"/>
    </source>
</evidence>
<evidence type="ECO:0000256" key="5">
    <source>
        <dbReference type="ARBA" id="ARBA00022842"/>
    </source>
</evidence>
<keyword evidence="3" id="KW-0547">Nucleotide-binding</keyword>
<dbReference type="SUPFAM" id="SSF81301">
    <property type="entry name" value="Nucleotidyltransferase"/>
    <property type="match status" value="2"/>
</dbReference>
<dbReference type="OrthoDB" id="9759366at2"/>
<feature type="domain" description="PII-uridylyltransferase/Glutamine-synthetase adenylyltransferase" evidence="8">
    <location>
        <begin position="860"/>
        <end position="984"/>
    </location>
</feature>
<evidence type="ECO:0000256" key="6">
    <source>
        <dbReference type="ARBA" id="ARBA00023268"/>
    </source>
</evidence>
<keyword evidence="1 9" id="KW-0808">Transferase</keyword>
<comment type="caution">
    <text evidence="9">The sequence shown here is derived from an EMBL/GenBank/DDBJ whole genome shotgun (WGS) entry which is preliminary data.</text>
</comment>